<evidence type="ECO:0000313" key="2">
    <source>
        <dbReference type="EMBL" id="KAA9001526.1"/>
    </source>
</evidence>
<evidence type="ECO:0000313" key="3">
    <source>
        <dbReference type="Proteomes" id="UP000326367"/>
    </source>
</evidence>
<evidence type="ECO:0000256" key="1">
    <source>
        <dbReference type="SAM" id="Phobius"/>
    </source>
</evidence>
<feature type="transmembrane region" description="Helical" evidence="1">
    <location>
        <begin position="97"/>
        <end position="117"/>
    </location>
</feature>
<keyword evidence="3" id="KW-1185">Reference proteome</keyword>
<proteinExistence type="predicted"/>
<dbReference type="EMBL" id="VYKI01000005">
    <property type="protein sequence ID" value="KAA9001526.1"/>
    <property type="molecule type" value="Genomic_DNA"/>
</dbReference>
<protein>
    <recommendedName>
        <fullName evidence="4">Transmembrane protein</fullName>
    </recommendedName>
</protein>
<feature type="transmembrane region" description="Helical" evidence="1">
    <location>
        <begin position="12"/>
        <end position="28"/>
    </location>
</feature>
<feature type="transmembrane region" description="Helical" evidence="1">
    <location>
        <begin position="72"/>
        <end position="91"/>
    </location>
</feature>
<name>A0ABQ6T309_9GAMM</name>
<reference evidence="2 3" key="1">
    <citation type="journal article" date="2020" name="Antonie Van Leeuwenhoek">
        <title>Stenotrophomonas cyclobalanopsidis sp. nov., isolated from the leaf spot disease of Cyclobalanopsis patelliformis.</title>
        <authorList>
            <person name="Bian D.R."/>
            <person name="Xue H."/>
            <person name="Piao C.G."/>
            <person name="Li Y."/>
        </authorList>
    </citation>
    <scope>NUCLEOTIDE SEQUENCE [LARGE SCALE GENOMIC DNA]</scope>
    <source>
        <strain evidence="2 3">TPQG1-4</strain>
    </source>
</reference>
<comment type="caution">
    <text evidence="2">The sequence shown here is derived from an EMBL/GenBank/DDBJ whole genome shotgun (WGS) entry which is preliminary data.</text>
</comment>
<dbReference type="Proteomes" id="UP000326367">
    <property type="component" value="Unassembled WGS sequence"/>
</dbReference>
<keyword evidence="1" id="KW-1133">Transmembrane helix</keyword>
<keyword evidence="1" id="KW-0812">Transmembrane</keyword>
<accession>A0ABQ6T309</accession>
<organism evidence="2 3">
    <name type="scientific">Stenotrophomonas cyclobalanopsidis</name>
    <dbReference type="NCBI Taxonomy" id="2771362"/>
    <lineage>
        <taxon>Bacteria</taxon>
        <taxon>Pseudomonadati</taxon>
        <taxon>Pseudomonadota</taxon>
        <taxon>Gammaproteobacteria</taxon>
        <taxon>Lysobacterales</taxon>
        <taxon>Lysobacteraceae</taxon>
        <taxon>Stenotrophomonas</taxon>
    </lineage>
</organism>
<keyword evidence="1" id="KW-0472">Membrane</keyword>
<gene>
    <name evidence="2" type="ORF">FJU31_06110</name>
</gene>
<sequence>MTSLNLDPNSIFNSVVGGLVLLGLAWAFGRGKAWIWLLGSRLGLSLMRAELKKALELGRDPSRMQAFLLRHVLISFAILGVGIAYAPVMLLDGGMDWIGPGAAVLGLGMYCNVIYALGFMSRVGQGDAYVIRQQEKIAALEERVAAHRATKGQPTQK</sequence>
<dbReference type="RefSeq" id="WP_150453946.1">
    <property type="nucleotide sequence ID" value="NZ_VYKI01000005.1"/>
</dbReference>
<evidence type="ECO:0008006" key="4">
    <source>
        <dbReference type="Google" id="ProtNLM"/>
    </source>
</evidence>